<dbReference type="AlphaFoldDB" id="A0A2J7Q5R4"/>
<dbReference type="EMBL" id="NEVH01017547">
    <property type="protein sequence ID" value="PNF23926.1"/>
    <property type="molecule type" value="Genomic_DNA"/>
</dbReference>
<dbReference type="InterPro" id="IPR052709">
    <property type="entry name" value="Transposase-MT_Hybrid"/>
</dbReference>
<organism evidence="1 2">
    <name type="scientific">Cryptotermes secundus</name>
    <dbReference type="NCBI Taxonomy" id="105785"/>
    <lineage>
        <taxon>Eukaryota</taxon>
        <taxon>Metazoa</taxon>
        <taxon>Ecdysozoa</taxon>
        <taxon>Arthropoda</taxon>
        <taxon>Hexapoda</taxon>
        <taxon>Insecta</taxon>
        <taxon>Pterygota</taxon>
        <taxon>Neoptera</taxon>
        <taxon>Polyneoptera</taxon>
        <taxon>Dictyoptera</taxon>
        <taxon>Blattodea</taxon>
        <taxon>Blattoidea</taxon>
        <taxon>Termitoidae</taxon>
        <taxon>Kalotermitidae</taxon>
        <taxon>Cryptotermitinae</taxon>
        <taxon>Cryptotermes</taxon>
    </lineage>
</organism>
<dbReference type="InParanoid" id="A0A2J7Q5R4"/>
<dbReference type="STRING" id="105785.A0A2J7Q5R4"/>
<keyword evidence="2" id="KW-1185">Reference proteome</keyword>
<comment type="caution">
    <text evidence="1">The sequence shown here is derived from an EMBL/GenBank/DDBJ whole genome shotgun (WGS) entry which is preliminary data.</text>
</comment>
<sequence>MASLEQALEQNLPKVTQRVEQQLDAELDRLDRLDGHEEYTEILEEKEIFEVTKKSKNVVCQWVKHFKDGNTSIKDEPRHVWPRRASTECNEERVDEIIEDDRCVTVGTIALNLGIGHSAVQEMIESLGYTKVCARWVPWLLTKDHKEMMEWRITQPGVTKYHGDLQQSPDETKQTNRFVVGDAGKKWTIHGKDVASDGDDF</sequence>
<name>A0A2J7Q5R4_9NEOP</name>
<dbReference type="Proteomes" id="UP000235965">
    <property type="component" value="Unassembled WGS sequence"/>
</dbReference>
<reference evidence="1 2" key="1">
    <citation type="submission" date="2017-12" db="EMBL/GenBank/DDBJ databases">
        <title>Hemimetabolous genomes reveal molecular basis of termite eusociality.</title>
        <authorList>
            <person name="Harrison M.C."/>
            <person name="Jongepier E."/>
            <person name="Robertson H.M."/>
            <person name="Arning N."/>
            <person name="Bitard-Feildel T."/>
            <person name="Chao H."/>
            <person name="Childers C.P."/>
            <person name="Dinh H."/>
            <person name="Doddapaneni H."/>
            <person name="Dugan S."/>
            <person name="Gowin J."/>
            <person name="Greiner C."/>
            <person name="Han Y."/>
            <person name="Hu H."/>
            <person name="Hughes D.S.T."/>
            <person name="Huylmans A.-K."/>
            <person name="Kemena C."/>
            <person name="Kremer L.P.M."/>
            <person name="Lee S.L."/>
            <person name="Lopez-Ezquerra A."/>
            <person name="Mallet L."/>
            <person name="Monroy-Kuhn J.M."/>
            <person name="Moser A."/>
            <person name="Murali S.C."/>
            <person name="Muzny D.M."/>
            <person name="Otani S."/>
            <person name="Piulachs M.-D."/>
            <person name="Poelchau M."/>
            <person name="Qu J."/>
            <person name="Schaub F."/>
            <person name="Wada-Katsumata A."/>
            <person name="Worley K.C."/>
            <person name="Xie Q."/>
            <person name="Ylla G."/>
            <person name="Poulsen M."/>
            <person name="Gibbs R.A."/>
            <person name="Schal C."/>
            <person name="Richards S."/>
            <person name="Belles X."/>
            <person name="Korb J."/>
            <person name="Bornberg-Bauer E."/>
        </authorList>
    </citation>
    <scope>NUCLEOTIDE SEQUENCE [LARGE SCALE GENOMIC DNA]</scope>
    <source>
        <tissue evidence="1">Whole body</tissue>
    </source>
</reference>
<dbReference type="OrthoDB" id="10257948at2759"/>
<accession>A0A2J7Q5R4</accession>
<protein>
    <submittedName>
        <fullName evidence="1">Uncharacterized protein</fullName>
    </submittedName>
</protein>
<dbReference type="PANTHER" id="PTHR46060:SF1">
    <property type="entry name" value="MARINER MOS1 TRANSPOSASE-LIKE PROTEIN"/>
    <property type="match status" value="1"/>
</dbReference>
<gene>
    <name evidence="1" type="ORF">B7P43_G12407</name>
</gene>
<evidence type="ECO:0000313" key="1">
    <source>
        <dbReference type="EMBL" id="PNF23926.1"/>
    </source>
</evidence>
<evidence type="ECO:0000313" key="2">
    <source>
        <dbReference type="Proteomes" id="UP000235965"/>
    </source>
</evidence>
<proteinExistence type="predicted"/>
<dbReference type="PANTHER" id="PTHR46060">
    <property type="entry name" value="MARINER MOS1 TRANSPOSASE-LIKE PROTEIN"/>
    <property type="match status" value="1"/>
</dbReference>